<dbReference type="GO" id="GO:0000981">
    <property type="term" value="F:DNA-binding transcription factor activity, RNA polymerase II-specific"/>
    <property type="evidence" value="ECO:0007669"/>
    <property type="project" value="InterPro"/>
</dbReference>
<sequence length="495" mass="57252">MECPLCTAKFCRLQHLERDVHLLTHESPRPYTCIFCGQPFNRRDALKRHWRSCKSRLNKGFSIPFSPNRVSGRKRRACDRCSKLKRACDSCFPCGTCLTRQNECSYNGVQKQMTIDSPSSGSSTKLHPEDGQLARPPGLNTQPSFLELAQPTSLAHMNSALSPDMSPYLPSLEYIEATLWPLDLSISSRNASWAENIQGASNRLKSLQAAYFVCLFQNWEGSDINKRRIRRHRYNTLIAIARDLQPASVIHLDTLLLSDYQSFQWEDFIEKEEKIRTLNYIFLLDGGFMIFNNMPPRMVVAELKMSISCPEECFQALTRRECFAAMSKWAEKVPQHPQYSISSVLETMFQRDLHEEQKQLYAHFGIINLFVLITALHMLVFHLQNAMAPPEAFQRIEKALQNWRNVWAHRKNILCQSDDVLDADSLPQMWKRSGFMEDSLEFWLLCSVILEKIRPADKREDRNTVPGRVLERFDETSMKQVNDLMKQFENVPLSG</sequence>
<name>A0A7T7BKI4_PENDI</name>
<dbReference type="GeneID" id="90952931"/>
<evidence type="ECO:0000256" key="2">
    <source>
        <dbReference type="ARBA" id="ARBA00022723"/>
    </source>
</evidence>
<dbReference type="PROSITE" id="PS50048">
    <property type="entry name" value="ZN2_CY6_FUNGAL_2"/>
    <property type="match status" value="1"/>
</dbReference>
<evidence type="ECO:0000259" key="14">
    <source>
        <dbReference type="PROSITE" id="PS50157"/>
    </source>
</evidence>
<keyword evidence="8" id="KW-0804">Transcription</keyword>
<evidence type="ECO:0000256" key="1">
    <source>
        <dbReference type="ARBA" id="ARBA00004123"/>
    </source>
</evidence>
<protein>
    <submittedName>
        <fullName evidence="15">Zinc finger, C2H2 type domain containing protein</fullName>
    </submittedName>
</protein>
<evidence type="ECO:0000256" key="3">
    <source>
        <dbReference type="ARBA" id="ARBA00022737"/>
    </source>
</evidence>
<evidence type="ECO:0000256" key="11">
    <source>
        <dbReference type="SAM" id="MobiDB-lite"/>
    </source>
</evidence>
<dbReference type="Proteomes" id="UP000595662">
    <property type="component" value="Chromosome 2"/>
</dbReference>
<keyword evidence="2" id="KW-0479">Metal-binding</keyword>
<organism evidence="15 16">
    <name type="scientific">Penicillium digitatum</name>
    <name type="common">Green mold</name>
    <dbReference type="NCBI Taxonomy" id="36651"/>
    <lineage>
        <taxon>Eukaryota</taxon>
        <taxon>Fungi</taxon>
        <taxon>Dikarya</taxon>
        <taxon>Ascomycota</taxon>
        <taxon>Pezizomycotina</taxon>
        <taxon>Eurotiomycetes</taxon>
        <taxon>Eurotiomycetidae</taxon>
        <taxon>Eurotiales</taxon>
        <taxon>Aspergillaceae</taxon>
        <taxon>Penicillium</taxon>
    </lineage>
</organism>
<evidence type="ECO:0000256" key="4">
    <source>
        <dbReference type="ARBA" id="ARBA00022771"/>
    </source>
</evidence>
<keyword evidence="5" id="KW-0862">Zinc</keyword>
<dbReference type="GO" id="GO:0000785">
    <property type="term" value="C:chromatin"/>
    <property type="evidence" value="ECO:0007669"/>
    <property type="project" value="TreeGrafter"/>
</dbReference>
<evidence type="ECO:0000256" key="9">
    <source>
        <dbReference type="ARBA" id="ARBA00023242"/>
    </source>
</evidence>
<feature type="domain" description="Zn(2)-C6 fungal-type" evidence="13">
    <location>
        <begin position="77"/>
        <end position="106"/>
    </location>
</feature>
<dbReference type="GO" id="GO:0008270">
    <property type="term" value="F:zinc ion binding"/>
    <property type="evidence" value="ECO:0007669"/>
    <property type="project" value="UniProtKB-KW"/>
</dbReference>
<dbReference type="PROSITE" id="PS50157">
    <property type="entry name" value="ZINC_FINGER_C2H2_2"/>
    <property type="match status" value="1"/>
</dbReference>
<gene>
    <name evidence="15" type="ORF">Pdw03_7072</name>
</gene>
<reference evidence="15 16" key="1">
    <citation type="submission" date="2020-08" db="EMBL/GenBank/DDBJ databases">
        <title>The completed genome sequence of the pathogenic ascomycete fungus Penicillium digitatum.</title>
        <authorList>
            <person name="Wang M."/>
        </authorList>
    </citation>
    <scope>NUCLEOTIDE SEQUENCE [LARGE SCALE GENOMIC DNA]</scope>
    <source>
        <strain evidence="15 16">PdW03</strain>
    </source>
</reference>
<dbReference type="PANTHER" id="PTHR40626">
    <property type="entry name" value="MIP31509P"/>
    <property type="match status" value="1"/>
</dbReference>
<keyword evidence="3" id="KW-0677">Repeat</keyword>
<dbReference type="InterPro" id="IPR001138">
    <property type="entry name" value="Zn2Cys6_DnaBD"/>
</dbReference>
<keyword evidence="12" id="KW-0472">Membrane</keyword>
<evidence type="ECO:0000256" key="5">
    <source>
        <dbReference type="ARBA" id="ARBA00022833"/>
    </source>
</evidence>
<dbReference type="CDD" id="cd00067">
    <property type="entry name" value="GAL4"/>
    <property type="match status" value="1"/>
</dbReference>
<keyword evidence="9" id="KW-0539">Nucleus</keyword>
<evidence type="ECO:0000256" key="8">
    <source>
        <dbReference type="ARBA" id="ARBA00023163"/>
    </source>
</evidence>
<dbReference type="SMART" id="SM00066">
    <property type="entry name" value="GAL4"/>
    <property type="match status" value="1"/>
</dbReference>
<evidence type="ECO:0000256" key="7">
    <source>
        <dbReference type="ARBA" id="ARBA00023125"/>
    </source>
</evidence>
<evidence type="ECO:0000313" key="16">
    <source>
        <dbReference type="Proteomes" id="UP000595662"/>
    </source>
</evidence>
<dbReference type="InterPro" id="IPR036864">
    <property type="entry name" value="Zn2-C6_fun-type_DNA-bd_sf"/>
</dbReference>
<keyword evidence="7" id="KW-0238">DNA-binding</keyword>
<dbReference type="SUPFAM" id="SSF57667">
    <property type="entry name" value="beta-beta-alpha zinc fingers"/>
    <property type="match status" value="1"/>
</dbReference>
<dbReference type="AlphaFoldDB" id="A0A7T7BKI4"/>
<accession>A0A7T7BKI4</accession>
<dbReference type="InterPro" id="IPR051059">
    <property type="entry name" value="VerF-like"/>
</dbReference>
<dbReference type="EMBL" id="CP060775">
    <property type="protein sequence ID" value="QQK43171.1"/>
    <property type="molecule type" value="Genomic_DNA"/>
</dbReference>
<dbReference type="PANTHER" id="PTHR40626:SF3">
    <property type="entry name" value="TRANSCRIPTION FACTOR WITH C2H2 AND ZN(2)-CYS(6) DNA BINDING DOMAIN (EUROFUNG)-RELATED"/>
    <property type="match status" value="1"/>
</dbReference>
<keyword evidence="12" id="KW-1133">Transmembrane helix</keyword>
<evidence type="ECO:0000256" key="10">
    <source>
        <dbReference type="PROSITE-ProRule" id="PRU00042"/>
    </source>
</evidence>
<evidence type="ECO:0000259" key="13">
    <source>
        <dbReference type="PROSITE" id="PS50048"/>
    </source>
</evidence>
<feature type="region of interest" description="Disordered" evidence="11">
    <location>
        <begin position="115"/>
        <end position="142"/>
    </location>
</feature>
<dbReference type="SUPFAM" id="SSF57701">
    <property type="entry name" value="Zn2/Cys6 DNA-binding domain"/>
    <property type="match status" value="1"/>
</dbReference>
<keyword evidence="12" id="KW-0812">Transmembrane</keyword>
<comment type="subcellular location">
    <subcellularLocation>
        <location evidence="1">Nucleus</location>
    </subcellularLocation>
</comment>
<evidence type="ECO:0000256" key="6">
    <source>
        <dbReference type="ARBA" id="ARBA00023015"/>
    </source>
</evidence>
<evidence type="ECO:0000256" key="12">
    <source>
        <dbReference type="SAM" id="Phobius"/>
    </source>
</evidence>
<proteinExistence type="predicted"/>
<dbReference type="GO" id="GO:0005634">
    <property type="term" value="C:nucleus"/>
    <property type="evidence" value="ECO:0007669"/>
    <property type="project" value="UniProtKB-SubCell"/>
</dbReference>
<keyword evidence="4 10" id="KW-0863">Zinc-finger</keyword>
<dbReference type="Gene3D" id="4.10.240.10">
    <property type="entry name" value="Zn(2)-C6 fungal-type DNA-binding domain"/>
    <property type="match status" value="1"/>
</dbReference>
<feature type="domain" description="C2H2-type" evidence="14">
    <location>
        <begin position="31"/>
        <end position="51"/>
    </location>
</feature>
<dbReference type="Pfam" id="PF00172">
    <property type="entry name" value="Zn_clus"/>
    <property type="match status" value="1"/>
</dbReference>
<dbReference type="InterPro" id="IPR013087">
    <property type="entry name" value="Znf_C2H2_type"/>
</dbReference>
<dbReference type="InterPro" id="IPR036236">
    <property type="entry name" value="Znf_C2H2_sf"/>
</dbReference>
<dbReference type="Gene3D" id="3.30.160.60">
    <property type="entry name" value="Classic Zinc Finger"/>
    <property type="match status" value="1"/>
</dbReference>
<dbReference type="PROSITE" id="PS00463">
    <property type="entry name" value="ZN2_CY6_FUNGAL_1"/>
    <property type="match status" value="1"/>
</dbReference>
<evidence type="ECO:0000313" key="15">
    <source>
        <dbReference type="EMBL" id="QQK43171.1"/>
    </source>
</evidence>
<feature type="compositionally biased region" description="Polar residues" evidence="11">
    <location>
        <begin position="115"/>
        <end position="125"/>
    </location>
</feature>
<keyword evidence="6" id="KW-0805">Transcription regulation</keyword>
<dbReference type="GO" id="GO:0000978">
    <property type="term" value="F:RNA polymerase II cis-regulatory region sequence-specific DNA binding"/>
    <property type="evidence" value="ECO:0007669"/>
    <property type="project" value="InterPro"/>
</dbReference>
<feature type="transmembrane region" description="Helical" evidence="12">
    <location>
        <begin position="360"/>
        <end position="381"/>
    </location>
</feature>
<dbReference type="RefSeq" id="XP_065956629.1">
    <property type="nucleotide sequence ID" value="XM_066101546.1"/>
</dbReference>